<accession>A0A917KM48</accession>
<dbReference type="InterPro" id="IPR008514">
    <property type="entry name" value="T6SS_Hcp"/>
</dbReference>
<gene>
    <name evidence="1" type="ORF">GCM10011320_22980</name>
</gene>
<dbReference type="SUPFAM" id="SSF141452">
    <property type="entry name" value="Hcp1-like"/>
    <property type="match status" value="1"/>
</dbReference>
<evidence type="ECO:0008006" key="3">
    <source>
        <dbReference type="Google" id="ProtNLM"/>
    </source>
</evidence>
<dbReference type="Gene3D" id="2.30.110.20">
    <property type="entry name" value="Hcp1-like"/>
    <property type="match status" value="1"/>
</dbReference>
<dbReference type="AlphaFoldDB" id="A0A917KM48"/>
<proteinExistence type="predicted"/>
<comment type="caution">
    <text evidence="1">The sequence shown here is derived from an EMBL/GenBank/DDBJ whole genome shotgun (WGS) entry which is preliminary data.</text>
</comment>
<organism evidence="1 2">
    <name type="scientific">Neoroseomonas lacus</name>
    <dbReference type="NCBI Taxonomy" id="287609"/>
    <lineage>
        <taxon>Bacteria</taxon>
        <taxon>Pseudomonadati</taxon>
        <taxon>Pseudomonadota</taxon>
        <taxon>Alphaproteobacteria</taxon>
        <taxon>Acetobacterales</taxon>
        <taxon>Acetobacteraceae</taxon>
        <taxon>Neoroseomonas</taxon>
    </lineage>
</organism>
<evidence type="ECO:0000313" key="2">
    <source>
        <dbReference type="Proteomes" id="UP000661507"/>
    </source>
</evidence>
<reference evidence="1" key="2">
    <citation type="submission" date="2020-09" db="EMBL/GenBank/DDBJ databases">
        <authorList>
            <person name="Sun Q."/>
            <person name="Zhou Y."/>
        </authorList>
    </citation>
    <scope>NUCLEOTIDE SEQUENCE</scope>
    <source>
        <strain evidence="1">CGMCC 1.3617</strain>
    </source>
</reference>
<dbReference type="InterPro" id="IPR036624">
    <property type="entry name" value="Hcp1-lik_sf"/>
</dbReference>
<dbReference type="Pfam" id="PF05638">
    <property type="entry name" value="T6SS_HCP"/>
    <property type="match status" value="1"/>
</dbReference>
<dbReference type="EMBL" id="BMKW01000005">
    <property type="protein sequence ID" value="GGJ15133.1"/>
    <property type="molecule type" value="Genomic_DNA"/>
</dbReference>
<evidence type="ECO:0000313" key="1">
    <source>
        <dbReference type="EMBL" id="GGJ15133.1"/>
    </source>
</evidence>
<name>A0A917KM48_9PROT</name>
<protein>
    <recommendedName>
        <fullName evidence="3">Type VI secretion system tube protein Hcp</fullName>
    </recommendedName>
</protein>
<reference evidence="1" key="1">
    <citation type="journal article" date="2014" name="Int. J. Syst. Evol. Microbiol.">
        <title>Complete genome sequence of Corynebacterium casei LMG S-19264T (=DSM 44701T), isolated from a smear-ripened cheese.</title>
        <authorList>
            <consortium name="US DOE Joint Genome Institute (JGI-PGF)"/>
            <person name="Walter F."/>
            <person name="Albersmeier A."/>
            <person name="Kalinowski J."/>
            <person name="Ruckert C."/>
        </authorList>
    </citation>
    <scope>NUCLEOTIDE SEQUENCE</scope>
    <source>
        <strain evidence="1">CGMCC 1.3617</strain>
    </source>
</reference>
<sequence length="167" mass="17704">MSSSGSASSVYMCYGSVRGEAEVSAKVKKTPASGGWMQLTSCSLAAAMNYGQRFSMQAEGGGDVTPVQVSKMTDASSTGLFREALLGTFDKNAVIVFMRTGTDAPQEYMRIELEGCGIVDFSIDGGGEDRATEKFAIRYGRLTVISWGFDARGQATGQAMAMIENLA</sequence>
<keyword evidence="2" id="KW-1185">Reference proteome</keyword>
<dbReference type="Proteomes" id="UP000661507">
    <property type="component" value="Unassembled WGS sequence"/>
</dbReference>